<evidence type="ECO:0000313" key="8">
    <source>
        <dbReference type="Proteomes" id="UP000292120"/>
    </source>
</evidence>
<evidence type="ECO:0000256" key="5">
    <source>
        <dbReference type="PIRSR" id="PIRSR015582-2"/>
    </source>
</evidence>
<evidence type="ECO:0000256" key="2">
    <source>
        <dbReference type="ARBA" id="ARBA00022723"/>
    </source>
</evidence>
<organism evidence="7 8">
    <name type="scientific">Aquabacterium lacunae</name>
    <dbReference type="NCBI Taxonomy" id="2528630"/>
    <lineage>
        <taxon>Bacteria</taxon>
        <taxon>Pseudomonadati</taxon>
        <taxon>Pseudomonadota</taxon>
        <taxon>Betaproteobacteria</taxon>
        <taxon>Burkholderiales</taxon>
        <taxon>Aquabacterium</taxon>
    </lineage>
</organism>
<dbReference type="PANTHER" id="PTHR11105">
    <property type="entry name" value="CITRATE LYASE SUBUNIT BETA-RELATED"/>
    <property type="match status" value="1"/>
</dbReference>
<feature type="binding site" evidence="4">
    <location>
        <position position="159"/>
    </location>
    <ligand>
        <name>substrate</name>
    </ligand>
</feature>
<dbReference type="RefSeq" id="WP_130967091.1">
    <property type="nucleotide sequence ID" value="NZ_SIXI01000002.1"/>
</dbReference>
<dbReference type="AlphaFoldDB" id="A0A4Q9H0R9"/>
<feature type="binding site" evidence="5">
    <location>
        <position position="159"/>
    </location>
    <ligand>
        <name>Mg(2+)</name>
        <dbReference type="ChEBI" id="CHEBI:18420"/>
    </ligand>
</feature>
<protein>
    <submittedName>
        <fullName evidence="7">CoA ester lyase</fullName>
    </submittedName>
</protein>
<feature type="domain" description="HpcH/HpaI aldolase/citrate lyase" evidence="6">
    <location>
        <begin position="44"/>
        <end position="263"/>
    </location>
</feature>
<dbReference type="InterPro" id="IPR011206">
    <property type="entry name" value="Citrate_lyase_beta/mcl1/mcl2"/>
</dbReference>
<comment type="cofactor">
    <cofactor evidence="1">
        <name>Mg(2+)</name>
        <dbReference type="ChEBI" id="CHEBI:18420"/>
    </cofactor>
</comment>
<reference evidence="7 8" key="1">
    <citation type="submission" date="2019-02" db="EMBL/GenBank/DDBJ databases">
        <title>Aquabacterium sp. strain KMB7.</title>
        <authorList>
            <person name="Chen W.-M."/>
        </authorList>
    </citation>
    <scope>NUCLEOTIDE SEQUENCE [LARGE SCALE GENOMIC DNA]</scope>
    <source>
        <strain evidence="7 8">KMB7</strain>
    </source>
</reference>
<dbReference type="Proteomes" id="UP000292120">
    <property type="component" value="Unassembled WGS sequence"/>
</dbReference>
<dbReference type="InterPro" id="IPR040442">
    <property type="entry name" value="Pyrv_kinase-like_dom_sf"/>
</dbReference>
<dbReference type="SUPFAM" id="SSF51621">
    <property type="entry name" value="Phosphoenolpyruvate/pyruvate domain"/>
    <property type="match status" value="1"/>
</dbReference>
<proteinExistence type="predicted"/>
<keyword evidence="3 5" id="KW-0460">Magnesium</keyword>
<evidence type="ECO:0000256" key="1">
    <source>
        <dbReference type="ARBA" id="ARBA00001946"/>
    </source>
</evidence>
<feature type="binding site" evidence="4">
    <location>
        <position position="94"/>
    </location>
    <ligand>
        <name>substrate</name>
    </ligand>
</feature>
<dbReference type="InterPro" id="IPR015813">
    <property type="entry name" value="Pyrv/PenolPyrv_kinase-like_dom"/>
</dbReference>
<dbReference type="Pfam" id="PF03328">
    <property type="entry name" value="HpcH_HpaI"/>
    <property type="match status" value="1"/>
</dbReference>
<name>A0A4Q9H0R9_9BURK</name>
<keyword evidence="7" id="KW-0456">Lyase</keyword>
<evidence type="ECO:0000313" key="7">
    <source>
        <dbReference type="EMBL" id="TBO32883.1"/>
    </source>
</evidence>
<feature type="binding site" evidence="5">
    <location>
        <position position="185"/>
    </location>
    <ligand>
        <name>Mg(2+)</name>
        <dbReference type="ChEBI" id="CHEBI:18420"/>
    </ligand>
</feature>
<dbReference type="EMBL" id="SIXI01000002">
    <property type="protein sequence ID" value="TBO32883.1"/>
    <property type="molecule type" value="Genomic_DNA"/>
</dbReference>
<evidence type="ECO:0000256" key="4">
    <source>
        <dbReference type="PIRSR" id="PIRSR015582-1"/>
    </source>
</evidence>
<keyword evidence="8" id="KW-1185">Reference proteome</keyword>
<evidence type="ECO:0000256" key="3">
    <source>
        <dbReference type="ARBA" id="ARBA00022842"/>
    </source>
</evidence>
<dbReference type="InterPro" id="IPR040186">
    <property type="entry name" value="Citramalyl-CoA_lyase"/>
</dbReference>
<dbReference type="OrthoDB" id="8481499at2"/>
<gene>
    <name evidence="7" type="ORF">EYS42_06885</name>
</gene>
<dbReference type="GO" id="GO:0106064">
    <property type="term" value="P:regulation of cobalamin metabolic process"/>
    <property type="evidence" value="ECO:0007669"/>
    <property type="project" value="TreeGrafter"/>
</dbReference>
<dbReference type="PANTHER" id="PTHR11105:SF0">
    <property type="entry name" value="CITRAMALYL-COA LYASE, MITOCHONDRIAL"/>
    <property type="match status" value="1"/>
</dbReference>
<dbReference type="PIRSF" id="PIRSF015582">
    <property type="entry name" value="Cit_lyase_B"/>
    <property type="match status" value="1"/>
</dbReference>
<dbReference type="InterPro" id="IPR005000">
    <property type="entry name" value="Aldolase/citrate-lyase_domain"/>
</dbReference>
<accession>A0A4Q9H0R9</accession>
<keyword evidence="2 5" id="KW-0479">Metal-binding</keyword>
<dbReference type="GO" id="GO:0047777">
    <property type="term" value="F:(S)-citramalyl-CoA lyase activity"/>
    <property type="evidence" value="ECO:0007669"/>
    <property type="project" value="TreeGrafter"/>
</dbReference>
<dbReference type="GO" id="GO:0046872">
    <property type="term" value="F:metal ion binding"/>
    <property type="evidence" value="ECO:0007669"/>
    <property type="project" value="UniProtKB-KW"/>
</dbReference>
<evidence type="ECO:0000259" key="6">
    <source>
        <dbReference type="Pfam" id="PF03328"/>
    </source>
</evidence>
<comment type="caution">
    <text evidence="7">The sequence shown here is derived from an EMBL/GenBank/DDBJ whole genome shotgun (WGS) entry which is preliminary data.</text>
</comment>
<dbReference type="Gene3D" id="6.10.140.960">
    <property type="match status" value="1"/>
</dbReference>
<sequence>MSTLTAIHPKQALFGTELPRPHLPVCDHYAGVEARMRKSLTLQDHMAQEAGRAVFDVTLDLEDGAPVGGEHEQALLVAELLNSPANAWGRVGARVHDVSHPRFEDDVDTLIRLAGPRLAYLMVPKLGSVDEARRAIDFIKHARLRHNVPHVVPVHGLIETHKGLQQVASMAALPGLESLSFGLMDFVSEHRGAVPASAMGIEGQFRHPLVLRAKLEIAAACHAAGITPSHCVVTEFKDAHALSRAAETACRELGYTRMWSIHPDQIPVIIDAFAPVVAEVDDAVEILTDAQAAHWAPISHRGKLHDRASYRHYWYVLERAWLTGQPLPAEVVKTFFA</sequence>
<dbReference type="Gene3D" id="3.20.20.60">
    <property type="entry name" value="Phosphoenolpyruvate-binding domains"/>
    <property type="match status" value="1"/>
</dbReference>